<dbReference type="Pfam" id="PF02441">
    <property type="entry name" value="Flavoprotein"/>
    <property type="match status" value="1"/>
</dbReference>
<protein>
    <recommendedName>
        <fullName evidence="1">Flavoprotein domain-containing protein</fullName>
    </recommendedName>
</protein>
<dbReference type="Proteomes" id="UP000809349">
    <property type="component" value="Unassembled WGS sequence"/>
</dbReference>
<evidence type="ECO:0000313" key="2">
    <source>
        <dbReference type="EMBL" id="MBZ2210033.1"/>
    </source>
</evidence>
<accession>A0ABS7SVQ9</accession>
<dbReference type="RefSeq" id="WP_307735394.1">
    <property type="nucleotide sequence ID" value="NZ_JAFBIL020000012.1"/>
</dbReference>
<dbReference type="SUPFAM" id="SSF52507">
    <property type="entry name" value="Homo-oligomeric flavin-containing Cys decarboxylases, HFCD"/>
    <property type="match status" value="1"/>
</dbReference>
<feature type="domain" description="Flavoprotein" evidence="1">
    <location>
        <begin position="31"/>
        <end position="151"/>
    </location>
</feature>
<keyword evidence="3" id="KW-1185">Reference proteome</keyword>
<name>A0ABS7SVQ9_9BURK</name>
<evidence type="ECO:0000259" key="1">
    <source>
        <dbReference type="Pfam" id="PF02441"/>
    </source>
</evidence>
<evidence type="ECO:0000313" key="3">
    <source>
        <dbReference type="Proteomes" id="UP000809349"/>
    </source>
</evidence>
<reference evidence="2 3" key="1">
    <citation type="submission" date="2021-08" db="EMBL/GenBank/DDBJ databases">
        <title>Massilia sp. R798.</title>
        <authorList>
            <person name="Baek J.H."/>
            <person name="Jung H.S."/>
            <person name="Kim K.R."/>
            <person name="Jeon C.O."/>
        </authorList>
    </citation>
    <scope>NUCLEOTIDE SEQUENCE [LARGE SCALE GENOMIC DNA]</scope>
    <source>
        <strain evidence="2 3">R798</strain>
    </source>
</reference>
<comment type="caution">
    <text evidence="2">The sequence shown here is derived from an EMBL/GenBank/DDBJ whole genome shotgun (WGS) entry which is preliminary data.</text>
</comment>
<dbReference type="EMBL" id="JAFBIL020000012">
    <property type="protein sequence ID" value="MBZ2210033.1"/>
    <property type="molecule type" value="Genomic_DNA"/>
</dbReference>
<dbReference type="InterPro" id="IPR036551">
    <property type="entry name" value="Flavin_trans-like"/>
</dbReference>
<gene>
    <name evidence="2" type="ORF">I4X03_022445</name>
</gene>
<proteinExistence type="predicted"/>
<dbReference type="Gene3D" id="3.40.50.1950">
    <property type="entry name" value="Flavin prenyltransferase-like"/>
    <property type="match status" value="1"/>
</dbReference>
<sequence>MTRRAAKLLNNAPKIGNAHAPKAVFGHAGSITGASDAIYGVRLREPLRASRACESHLVMSASGALTALQQLDLKRGDIEGRADLGHNVKDISATIASGSFHSLVVAPCSMQTLTSTALGLADNLVSRATDVMLKERRLLVLMARQTRLYLRRIWALRMATKAALGALSGSA</sequence>
<dbReference type="InterPro" id="IPR003382">
    <property type="entry name" value="Flavoprotein"/>
</dbReference>
<organism evidence="2 3">
    <name type="scientific">Massilia soli</name>
    <dbReference type="NCBI Taxonomy" id="2792854"/>
    <lineage>
        <taxon>Bacteria</taxon>
        <taxon>Pseudomonadati</taxon>
        <taxon>Pseudomonadota</taxon>
        <taxon>Betaproteobacteria</taxon>
        <taxon>Burkholderiales</taxon>
        <taxon>Oxalobacteraceae</taxon>
        <taxon>Telluria group</taxon>
        <taxon>Massilia</taxon>
    </lineage>
</organism>